<evidence type="ECO:0000313" key="2">
    <source>
        <dbReference type="Proteomes" id="UP000085678"/>
    </source>
</evidence>
<sequence length="135" mass="16117">MTSVSDRLREIDNFLAQAKKDEEFAKLSRKLVNLECQCRELNSKLKELIKEQQAKGDTIRRLQRHNREQVDKIDDLKQANRDLRWRIQEHQRENHVLKTVLYGNLWNKCKPGEPLPYMFEYSKISSEEKLSSDES</sequence>
<proteinExistence type="predicted"/>
<dbReference type="GeneID" id="106178805"/>
<evidence type="ECO:0000256" key="1">
    <source>
        <dbReference type="SAM" id="Coils"/>
    </source>
</evidence>
<feature type="coiled-coil region" evidence="1">
    <location>
        <begin position="17"/>
        <end position="93"/>
    </location>
</feature>
<reference evidence="3" key="1">
    <citation type="submission" date="2025-08" db="UniProtKB">
        <authorList>
            <consortium name="RefSeq"/>
        </authorList>
    </citation>
    <scope>IDENTIFICATION</scope>
    <source>
        <tissue evidence="3">Gonads</tissue>
    </source>
</reference>
<dbReference type="InParanoid" id="A0A1S3K5B4"/>
<gene>
    <name evidence="3" type="primary">LOC106178805</name>
</gene>
<dbReference type="RefSeq" id="XP_013417609.2">
    <property type="nucleotide sequence ID" value="XM_013562155.2"/>
</dbReference>
<dbReference type="KEGG" id="lak:106178805"/>
<evidence type="ECO:0000313" key="3">
    <source>
        <dbReference type="RefSeq" id="XP_013417609.2"/>
    </source>
</evidence>
<dbReference type="Proteomes" id="UP000085678">
    <property type="component" value="Unplaced"/>
</dbReference>
<keyword evidence="1" id="KW-0175">Coiled coil</keyword>
<keyword evidence="2" id="KW-1185">Reference proteome</keyword>
<accession>A0A1S3K5B4</accession>
<organism evidence="2 3">
    <name type="scientific">Lingula anatina</name>
    <name type="common">Brachiopod</name>
    <name type="synonym">Lingula unguis</name>
    <dbReference type="NCBI Taxonomy" id="7574"/>
    <lineage>
        <taxon>Eukaryota</taxon>
        <taxon>Metazoa</taxon>
        <taxon>Spiralia</taxon>
        <taxon>Lophotrochozoa</taxon>
        <taxon>Brachiopoda</taxon>
        <taxon>Linguliformea</taxon>
        <taxon>Lingulata</taxon>
        <taxon>Lingulida</taxon>
        <taxon>Linguloidea</taxon>
        <taxon>Lingulidae</taxon>
        <taxon>Lingula</taxon>
    </lineage>
</organism>
<name>A0A1S3K5B4_LINAN</name>
<dbReference type="AlphaFoldDB" id="A0A1S3K5B4"/>
<protein>
    <submittedName>
        <fullName evidence="3">Uncharacterized protein LOC106178805</fullName>
    </submittedName>
</protein>